<dbReference type="STRING" id="1077947.SAMN05216227_104428"/>
<dbReference type="OrthoDB" id="7841298at2"/>
<accession>A0A1H8LR65</accession>
<dbReference type="RefSeq" id="WP_082224885.1">
    <property type="nucleotide sequence ID" value="NZ_LGHU01000075.1"/>
</dbReference>
<dbReference type="Proteomes" id="UP000183002">
    <property type="component" value="Unassembled WGS sequence"/>
</dbReference>
<feature type="domain" description="DUF2059" evidence="1">
    <location>
        <begin position="93"/>
        <end position="152"/>
    </location>
</feature>
<proteinExistence type="predicted"/>
<gene>
    <name evidence="2" type="ORF">SAMN05216227_104428</name>
</gene>
<evidence type="ECO:0000259" key="1">
    <source>
        <dbReference type="Pfam" id="PF09832"/>
    </source>
</evidence>
<organism evidence="2 3">
    <name type="scientific">Pseudorhodobacter antarcticus</name>
    <dbReference type="NCBI Taxonomy" id="1077947"/>
    <lineage>
        <taxon>Bacteria</taxon>
        <taxon>Pseudomonadati</taxon>
        <taxon>Pseudomonadota</taxon>
        <taxon>Alphaproteobacteria</taxon>
        <taxon>Rhodobacterales</taxon>
        <taxon>Paracoccaceae</taxon>
        <taxon>Pseudorhodobacter</taxon>
    </lineage>
</organism>
<reference evidence="2 3" key="1">
    <citation type="submission" date="2016-10" db="EMBL/GenBank/DDBJ databases">
        <authorList>
            <person name="de Groot N.N."/>
        </authorList>
    </citation>
    <scope>NUCLEOTIDE SEQUENCE [LARGE SCALE GENOMIC DNA]</scope>
    <source>
        <strain evidence="2 3">CGMCC 1.10836</strain>
    </source>
</reference>
<dbReference type="AlphaFoldDB" id="A0A1H8LR65"/>
<dbReference type="EMBL" id="FOCO01000044">
    <property type="protein sequence ID" value="SEO07637.1"/>
    <property type="molecule type" value="Genomic_DNA"/>
</dbReference>
<evidence type="ECO:0000313" key="3">
    <source>
        <dbReference type="Proteomes" id="UP000183002"/>
    </source>
</evidence>
<sequence length="290" mass="31187">MRHSSFLMSVAFVGAVLFAGGGFANPVPLSLTQQQAGPSVSALIKVLKIDDVIAVMQQEGLKYGKDMEAELFPEAGGATWTQGVALIYDGATMRARFEAAFSNQFAGAEAELPAIEGFFKTDLGQQILTLEVEARRSLMDEAVEDAAKARVEDMRAEEAPRMGALEAFSDANDLIEMNVMGAMNSNLAFLQGMGEVGALSEDMTQEDMLADVWGQEPDIRNETEGWIFPYLALAYGPLSDADFAAYLAFCETAAGQKLNAALFGAFDEVFSAISRDLGRAAARQMMGEDI</sequence>
<evidence type="ECO:0000313" key="2">
    <source>
        <dbReference type="EMBL" id="SEO07637.1"/>
    </source>
</evidence>
<keyword evidence="3" id="KW-1185">Reference proteome</keyword>
<dbReference type="Pfam" id="PF09832">
    <property type="entry name" value="DUF2059"/>
    <property type="match status" value="1"/>
</dbReference>
<dbReference type="InterPro" id="IPR018637">
    <property type="entry name" value="DUF2059"/>
</dbReference>
<protein>
    <recommendedName>
        <fullName evidence="1">DUF2059 domain-containing protein</fullName>
    </recommendedName>
</protein>
<name>A0A1H8LR65_9RHOB</name>